<evidence type="ECO:0000313" key="3">
    <source>
        <dbReference type="Proteomes" id="UP001597092"/>
    </source>
</evidence>
<dbReference type="Proteomes" id="UP001597092">
    <property type="component" value="Unassembled WGS sequence"/>
</dbReference>
<dbReference type="EMBL" id="JBHUDP010000001">
    <property type="protein sequence ID" value="MFD1684678.1"/>
    <property type="molecule type" value="Genomic_DNA"/>
</dbReference>
<evidence type="ECO:0000256" key="1">
    <source>
        <dbReference type="SAM" id="MobiDB-lite"/>
    </source>
</evidence>
<comment type="caution">
    <text evidence="2">The sequence shown here is derived from an EMBL/GenBank/DDBJ whole genome shotgun (WGS) entry which is preliminary data.</text>
</comment>
<organism evidence="2 3">
    <name type="scientific">Halobellus litoreus</name>
    <dbReference type="NCBI Taxonomy" id="755310"/>
    <lineage>
        <taxon>Archaea</taxon>
        <taxon>Methanobacteriati</taxon>
        <taxon>Methanobacteriota</taxon>
        <taxon>Stenosarchaea group</taxon>
        <taxon>Halobacteria</taxon>
        <taxon>Halobacteriales</taxon>
        <taxon>Haloferacaceae</taxon>
        <taxon>Halobellus</taxon>
    </lineage>
</organism>
<protein>
    <submittedName>
        <fullName evidence="2">Uncharacterized protein</fullName>
    </submittedName>
</protein>
<evidence type="ECO:0000313" key="2">
    <source>
        <dbReference type="EMBL" id="MFD1684678.1"/>
    </source>
</evidence>
<name>A0ABD6DQY1_9EURY</name>
<sequence>MCYHPLRREALARLEHETGPTEATSERTDPETDPMDERDDPETVQRPEPVGFA</sequence>
<feature type="region of interest" description="Disordered" evidence="1">
    <location>
        <begin position="12"/>
        <end position="53"/>
    </location>
</feature>
<accession>A0ABD6DQY1</accession>
<reference evidence="2 3" key="1">
    <citation type="journal article" date="2019" name="Int. J. Syst. Evol. Microbiol.">
        <title>The Global Catalogue of Microorganisms (GCM) 10K type strain sequencing project: providing services to taxonomists for standard genome sequencing and annotation.</title>
        <authorList>
            <consortium name="The Broad Institute Genomics Platform"/>
            <consortium name="The Broad Institute Genome Sequencing Center for Infectious Disease"/>
            <person name="Wu L."/>
            <person name="Ma J."/>
        </authorList>
    </citation>
    <scope>NUCLEOTIDE SEQUENCE [LARGE SCALE GENOMIC DNA]</scope>
    <source>
        <strain evidence="2 3">CGMCC 1.10387</strain>
    </source>
</reference>
<dbReference type="AlphaFoldDB" id="A0ABD6DQY1"/>
<feature type="compositionally biased region" description="Basic and acidic residues" evidence="1">
    <location>
        <begin position="12"/>
        <end position="30"/>
    </location>
</feature>
<gene>
    <name evidence="2" type="ORF">ACFSAS_03525</name>
</gene>
<proteinExistence type="predicted"/>
<feature type="compositionally biased region" description="Acidic residues" evidence="1">
    <location>
        <begin position="31"/>
        <end position="42"/>
    </location>
</feature>
<keyword evidence="3" id="KW-1185">Reference proteome</keyword>
<dbReference type="RefSeq" id="WP_256307844.1">
    <property type="nucleotide sequence ID" value="NZ_JANHAW010000002.1"/>
</dbReference>